<protein>
    <recommendedName>
        <fullName evidence="6">O-antigen ligase-related domain-containing protein</fullName>
    </recommendedName>
</protein>
<dbReference type="InterPro" id="IPR051533">
    <property type="entry name" value="WaaL-like"/>
</dbReference>
<evidence type="ECO:0000313" key="7">
    <source>
        <dbReference type="EMBL" id="CEA00467.1"/>
    </source>
</evidence>
<evidence type="ECO:0000256" key="5">
    <source>
        <dbReference type="SAM" id="Phobius"/>
    </source>
</evidence>
<feature type="transmembrane region" description="Helical" evidence="5">
    <location>
        <begin position="325"/>
        <end position="347"/>
    </location>
</feature>
<reference evidence="7 8" key="1">
    <citation type="submission" date="2014-07" db="EMBL/GenBank/DDBJ databases">
        <authorList>
            <person name="Urmite Genomes Urmite Genomes"/>
        </authorList>
    </citation>
    <scope>NUCLEOTIDE SEQUENCE [LARGE SCALE GENOMIC DNA]</scope>
    <source>
        <strain evidence="7 8">13MG44_air</strain>
    </source>
</reference>
<feature type="transmembrane region" description="Helical" evidence="5">
    <location>
        <begin position="56"/>
        <end position="75"/>
    </location>
</feature>
<evidence type="ECO:0000256" key="3">
    <source>
        <dbReference type="ARBA" id="ARBA00022989"/>
    </source>
</evidence>
<evidence type="ECO:0000259" key="6">
    <source>
        <dbReference type="Pfam" id="PF04932"/>
    </source>
</evidence>
<gene>
    <name evidence="7" type="ORF">BN1048_00969</name>
</gene>
<feature type="transmembrane region" description="Helical" evidence="5">
    <location>
        <begin position="87"/>
        <end position="103"/>
    </location>
</feature>
<dbReference type="InterPro" id="IPR007016">
    <property type="entry name" value="O-antigen_ligase-rel_domated"/>
</dbReference>
<dbReference type="PANTHER" id="PTHR37422">
    <property type="entry name" value="TEICHURONIC ACID BIOSYNTHESIS PROTEIN TUAE"/>
    <property type="match status" value="1"/>
</dbReference>
<feature type="transmembrane region" description="Helical" evidence="5">
    <location>
        <begin position="247"/>
        <end position="267"/>
    </location>
</feature>
<evidence type="ECO:0000256" key="2">
    <source>
        <dbReference type="ARBA" id="ARBA00022692"/>
    </source>
</evidence>
<dbReference type="RefSeq" id="WP_035809031.1">
    <property type="nucleotide sequence ID" value="NZ_CCSE01000001.1"/>
</dbReference>
<sequence>MNNNRKIENYIYVILLLMIIFVPFNTHLTLNIITFIVISGYLLFKAQEGLKISSSIIPLVIFIFLLLIQILISPSDYFSTTNAIEEISRIILYIFIIITVFNLRVDEKIFLKSWIIVFSFISIIAIFQYFKFININEVLALVYGSSIQLVVSEKYESLNLFRAGSVFLNPNSFAKFILLFISIYICFIFKSSVISKLLKLLSFALIISSLILTGSRTGLIILIGILTIYALYSFGKKRVEFSKKRILLTNVIIIVLTFISIFMINRIDLNTIRFLSFSENYEGSLDYKFESFMVMLNQFDWFNVLIGVGPFESDIRYLTLIDWDIGYLIIFYGVIGILIYLLFLFLIFKSNYFYRTNKIFIILIFTVLILFSFTGGTFFNIRFFPLFLLLIFTNFERENYEE</sequence>
<dbReference type="PANTHER" id="PTHR37422:SF13">
    <property type="entry name" value="LIPOPOLYSACCHARIDE BIOSYNTHESIS PROTEIN PA4999-RELATED"/>
    <property type="match status" value="1"/>
</dbReference>
<keyword evidence="3 5" id="KW-1133">Transmembrane helix</keyword>
<keyword evidence="4 5" id="KW-0472">Membrane</keyword>
<feature type="transmembrane region" description="Helical" evidence="5">
    <location>
        <begin position="172"/>
        <end position="189"/>
    </location>
</feature>
<evidence type="ECO:0000313" key="8">
    <source>
        <dbReference type="Proteomes" id="UP000044136"/>
    </source>
</evidence>
<feature type="transmembrane region" description="Helical" evidence="5">
    <location>
        <begin position="359"/>
        <end position="392"/>
    </location>
</feature>
<dbReference type="Proteomes" id="UP000044136">
    <property type="component" value="Unassembled WGS sequence"/>
</dbReference>
<feature type="domain" description="O-antigen ligase-related" evidence="6">
    <location>
        <begin position="202"/>
        <end position="318"/>
    </location>
</feature>
<dbReference type="HOGENOM" id="CLU_684724_0_0_9"/>
<feature type="transmembrane region" description="Helical" evidence="5">
    <location>
        <begin position="12"/>
        <end position="44"/>
    </location>
</feature>
<accession>A0A078M540</accession>
<dbReference type="eggNOG" id="COG3307">
    <property type="taxonomic scope" value="Bacteria"/>
</dbReference>
<evidence type="ECO:0000256" key="1">
    <source>
        <dbReference type="ARBA" id="ARBA00004141"/>
    </source>
</evidence>
<dbReference type="GO" id="GO:0016020">
    <property type="term" value="C:membrane"/>
    <property type="evidence" value="ECO:0007669"/>
    <property type="project" value="UniProtKB-SubCell"/>
</dbReference>
<organism evidence="7 8">
    <name type="scientific">Jeotgalicoccus saudimassiliensis</name>
    <dbReference type="NCBI Taxonomy" id="1461582"/>
    <lineage>
        <taxon>Bacteria</taxon>
        <taxon>Bacillati</taxon>
        <taxon>Bacillota</taxon>
        <taxon>Bacilli</taxon>
        <taxon>Bacillales</taxon>
        <taxon>Staphylococcaceae</taxon>
        <taxon>Jeotgalicoccus</taxon>
    </lineage>
</organism>
<name>A0A078M540_9STAP</name>
<dbReference type="EMBL" id="CCSE01000001">
    <property type="protein sequence ID" value="CEA00467.1"/>
    <property type="molecule type" value="Genomic_DNA"/>
</dbReference>
<proteinExistence type="predicted"/>
<dbReference type="Pfam" id="PF04932">
    <property type="entry name" value="Wzy_C"/>
    <property type="match status" value="1"/>
</dbReference>
<keyword evidence="2 5" id="KW-0812">Transmembrane</keyword>
<feature type="transmembrane region" description="Helical" evidence="5">
    <location>
        <begin position="110"/>
        <end position="130"/>
    </location>
</feature>
<dbReference type="AlphaFoldDB" id="A0A078M540"/>
<feature type="transmembrane region" description="Helical" evidence="5">
    <location>
        <begin position="218"/>
        <end position="235"/>
    </location>
</feature>
<comment type="subcellular location">
    <subcellularLocation>
        <location evidence="1">Membrane</location>
        <topology evidence="1">Multi-pass membrane protein</topology>
    </subcellularLocation>
</comment>
<evidence type="ECO:0000256" key="4">
    <source>
        <dbReference type="ARBA" id="ARBA00023136"/>
    </source>
</evidence>
<keyword evidence="8" id="KW-1185">Reference proteome</keyword>